<dbReference type="InterPro" id="IPR029062">
    <property type="entry name" value="Class_I_gatase-like"/>
</dbReference>
<reference evidence="5 6" key="1">
    <citation type="submission" date="2018-10" db="EMBL/GenBank/DDBJ databases">
        <title>GWAS and RNA-Seq identify cryptic mechanisms of antimicrobial resistance in Acinetobacter baumannii.</title>
        <authorList>
            <person name="Sahl J.W."/>
        </authorList>
    </citation>
    <scope>NUCLEOTIDE SEQUENCE [LARGE SCALE GENOMIC DNA]</scope>
    <source>
        <strain evidence="5 6">TG41018</strain>
    </source>
</reference>
<gene>
    <name evidence="5" type="ORF">EA756_01320</name>
</gene>
<organism evidence="5 6">
    <name type="scientific">Acinetobacter lactucae</name>
    <dbReference type="NCBI Taxonomy" id="1785128"/>
    <lineage>
        <taxon>Bacteria</taxon>
        <taxon>Pseudomonadati</taxon>
        <taxon>Pseudomonadota</taxon>
        <taxon>Gammaproteobacteria</taxon>
        <taxon>Moraxellales</taxon>
        <taxon>Moraxellaceae</taxon>
        <taxon>Acinetobacter</taxon>
        <taxon>Acinetobacter calcoaceticus/baumannii complex</taxon>
    </lineage>
</organism>
<dbReference type="InterPro" id="IPR018060">
    <property type="entry name" value="HTH_AraC"/>
</dbReference>
<dbReference type="InterPro" id="IPR018062">
    <property type="entry name" value="HTH_AraC-typ_CS"/>
</dbReference>
<comment type="caution">
    <text evidence="5">The sequence shown here is derived from an EMBL/GenBank/DDBJ whole genome shotgun (WGS) entry which is preliminary data.</text>
</comment>
<dbReference type="RefSeq" id="WP_125697585.1">
    <property type="nucleotide sequence ID" value="NZ_RFES01000001.1"/>
</dbReference>
<dbReference type="InterPro" id="IPR009057">
    <property type="entry name" value="Homeodomain-like_sf"/>
</dbReference>
<dbReference type="SMART" id="SM00342">
    <property type="entry name" value="HTH_ARAC"/>
    <property type="match status" value="1"/>
</dbReference>
<dbReference type="Gene3D" id="1.10.10.60">
    <property type="entry name" value="Homeodomain-like"/>
    <property type="match status" value="2"/>
</dbReference>
<evidence type="ECO:0000256" key="2">
    <source>
        <dbReference type="ARBA" id="ARBA00023125"/>
    </source>
</evidence>
<dbReference type="Gene3D" id="3.40.50.880">
    <property type="match status" value="1"/>
</dbReference>
<dbReference type="Pfam" id="PF12833">
    <property type="entry name" value="HTH_18"/>
    <property type="match status" value="1"/>
</dbReference>
<keyword evidence="3" id="KW-0804">Transcription</keyword>
<dbReference type="PROSITE" id="PS01124">
    <property type="entry name" value="HTH_ARAC_FAMILY_2"/>
    <property type="match status" value="1"/>
</dbReference>
<proteinExistence type="predicted"/>
<dbReference type="PANTHER" id="PTHR43130:SF3">
    <property type="entry name" value="HTH-TYPE TRANSCRIPTIONAL REGULATOR RV1931C"/>
    <property type="match status" value="1"/>
</dbReference>
<accession>A0A3R9Y757</accession>
<dbReference type="Proteomes" id="UP000276905">
    <property type="component" value="Unassembled WGS sequence"/>
</dbReference>
<dbReference type="InterPro" id="IPR002818">
    <property type="entry name" value="DJ-1/PfpI"/>
</dbReference>
<dbReference type="PANTHER" id="PTHR43130">
    <property type="entry name" value="ARAC-FAMILY TRANSCRIPTIONAL REGULATOR"/>
    <property type="match status" value="1"/>
</dbReference>
<dbReference type="CDD" id="cd03137">
    <property type="entry name" value="GATase1_AraC_1"/>
    <property type="match status" value="1"/>
</dbReference>
<name>A0A3R9Y757_9GAMM</name>
<evidence type="ECO:0000313" key="5">
    <source>
        <dbReference type="EMBL" id="RSO60759.1"/>
    </source>
</evidence>
<dbReference type="Pfam" id="PF01965">
    <property type="entry name" value="DJ-1_PfpI"/>
    <property type="match status" value="1"/>
</dbReference>
<dbReference type="EMBL" id="RFES01000001">
    <property type="protein sequence ID" value="RSO60759.1"/>
    <property type="molecule type" value="Genomic_DNA"/>
</dbReference>
<dbReference type="SUPFAM" id="SSF52317">
    <property type="entry name" value="Class I glutamine amidotransferase-like"/>
    <property type="match status" value="1"/>
</dbReference>
<dbReference type="PROSITE" id="PS00041">
    <property type="entry name" value="HTH_ARAC_FAMILY_1"/>
    <property type="match status" value="1"/>
</dbReference>
<dbReference type="InterPro" id="IPR052158">
    <property type="entry name" value="INH-QAR"/>
</dbReference>
<sequence>MAIPVIGLFVYPNINPFHFSIPHIIFNIKIEDKSLFKLKIFSIDGQPVKTEQSMIIIPDGGIELIPEFDLVVIPGWDDFNHRPEDSLIKSLQYAYKKGSKLVGLCYGTYALAYAGLLKDKKATTHWLAEQDFNERFPDIRLDSDALYVEDQRIITSAGTGAALDCCLYLVREIYNAQIANKVSRVMVIPPHREGGQAQFIEQPVASSSQDAQINVLLDFLRKNLAQQHSIEALAEKAHMTRRTFTRHFKKATGMSLVEWLNAERIRYSCVLLETTKLSIEQITELSGFNNTVMFRKNFREKYGTSPNAWRKAFGNIDEK</sequence>
<dbReference type="AlphaFoldDB" id="A0A3R9Y757"/>
<evidence type="ECO:0000256" key="1">
    <source>
        <dbReference type="ARBA" id="ARBA00023015"/>
    </source>
</evidence>
<protein>
    <submittedName>
        <fullName evidence="5">Helix-turn-helix domain-containing protein</fullName>
    </submittedName>
</protein>
<evidence type="ECO:0000313" key="6">
    <source>
        <dbReference type="Proteomes" id="UP000276905"/>
    </source>
</evidence>
<feature type="domain" description="HTH araC/xylS-type" evidence="4">
    <location>
        <begin position="214"/>
        <end position="312"/>
    </location>
</feature>
<keyword evidence="2" id="KW-0238">DNA-binding</keyword>
<evidence type="ECO:0000259" key="4">
    <source>
        <dbReference type="PROSITE" id="PS01124"/>
    </source>
</evidence>
<dbReference type="GO" id="GO:0003700">
    <property type="term" value="F:DNA-binding transcription factor activity"/>
    <property type="evidence" value="ECO:0007669"/>
    <property type="project" value="InterPro"/>
</dbReference>
<dbReference type="SUPFAM" id="SSF46689">
    <property type="entry name" value="Homeodomain-like"/>
    <property type="match status" value="2"/>
</dbReference>
<keyword evidence="1" id="KW-0805">Transcription regulation</keyword>
<dbReference type="GO" id="GO:0043565">
    <property type="term" value="F:sequence-specific DNA binding"/>
    <property type="evidence" value="ECO:0007669"/>
    <property type="project" value="InterPro"/>
</dbReference>
<evidence type="ECO:0000256" key="3">
    <source>
        <dbReference type="ARBA" id="ARBA00023163"/>
    </source>
</evidence>